<gene>
    <name evidence="3" type="primary">recD2</name>
    <name evidence="6" type="ORF">ACFFR3_07930</name>
</gene>
<dbReference type="InterPro" id="IPR050534">
    <property type="entry name" value="Coronavir_polyprotein_1ab"/>
</dbReference>
<dbReference type="Pfam" id="PF18335">
    <property type="entry name" value="SH3_13"/>
    <property type="match status" value="1"/>
</dbReference>
<dbReference type="InterPro" id="IPR010994">
    <property type="entry name" value="RuvA_2-like"/>
</dbReference>
<dbReference type="InterPro" id="IPR003583">
    <property type="entry name" value="Hlx-hairpin-Hlx_DNA-bd_motif"/>
</dbReference>
<dbReference type="Pfam" id="PF23139">
    <property type="entry name" value="OB_YrrC"/>
    <property type="match status" value="1"/>
</dbReference>
<dbReference type="CDD" id="cd18809">
    <property type="entry name" value="SF1_C_RecD"/>
    <property type="match status" value="1"/>
</dbReference>
<keyword evidence="3" id="KW-0347">Helicase</keyword>
<name>A0ABV5NGP3_9ACTN</name>
<keyword evidence="3" id="KW-0238">DNA-binding</keyword>
<dbReference type="Gene3D" id="2.30.30.940">
    <property type="match status" value="1"/>
</dbReference>
<evidence type="ECO:0000259" key="5">
    <source>
        <dbReference type="SMART" id="SM00382"/>
    </source>
</evidence>
<dbReference type="PANTHER" id="PTHR43788:SF6">
    <property type="entry name" value="DNA HELICASE B"/>
    <property type="match status" value="1"/>
</dbReference>
<comment type="caution">
    <text evidence="6">The sequence shown here is derived from an EMBL/GenBank/DDBJ whole genome shotgun (WGS) entry which is preliminary data.</text>
</comment>
<feature type="domain" description="AAA+ ATPase" evidence="5">
    <location>
        <begin position="340"/>
        <end position="487"/>
    </location>
</feature>
<comment type="function">
    <text evidence="3">DNA-dependent ATPase and ATP-dependent 5'-3' DNA helicase. Has no activity on blunt DNA or DNA with 3'-overhangs, requires at least 10 bases of 5'-ssDNA for helicase activity.</text>
</comment>
<dbReference type="InterPro" id="IPR027785">
    <property type="entry name" value="UvrD-like_helicase_C"/>
</dbReference>
<dbReference type="Gene3D" id="1.10.150.20">
    <property type="entry name" value="5' to 3' exonuclease, C-terminal subdomain"/>
    <property type="match status" value="1"/>
</dbReference>
<proteinExistence type="inferred from homology"/>
<dbReference type="InterPro" id="IPR041451">
    <property type="entry name" value="RecD2_SH13"/>
</dbReference>
<dbReference type="InterPro" id="IPR029493">
    <property type="entry name" value="RecD2-like_HHH"/>
</dbReference>
<dbReference type="EC" id="5.6.2.3" evidence="3"/>
<dbReference type="RefSeq" id="WP_379482846.1">
    <property type="nucleotide sequence ID" value="NZ_JBHMCF010000008.1"/>
</dbReference>
<comment type="catalytic activity">
    <reaction evidence="3">
        <text>ATP + H2O = ADP + phosphate + H(+)</text>
        <dbReference type="Rhea" id="RHEA:13065"/>
        <dbReference type="ChEBI" id="CHEBI:15377"/>
        <dbReference type="ChEBI" id="CHEBI:15378"/>
        <dbReference type="ChEBI" id="CHEBI:30616"/>
        <dbReference type="ChEBI" id="CHEBI:43474"/>
        <dbReference type="ChEBI" id="CHEBI:456216"/>
        <dbReference type="EC" id="5.6.2.3"/>
    </reaction>
</comment>
<dbReference type="EMBL" id="JBHMCF010000008">
    <property type="protein sequence ID" value="MFB9469432.1"/>
    <property type="molecule type" value="Genomic_DNA"/>
</dbReference>
<dbReference type="InterPro" id="IPR055446">
    <property type="entry name" value="RecD2_N_OB"/>
</dbReference>
<feature type="binding site" evidence="3">
    <location>
        <begin position="351"/>
        <end position="355"/>
    </location>
    <ligand>
        <name>ATP</name>
        <dbReference type="ChEBI" id="CHEBI:30616"/>
    </ligand>
</feature>
<dbReference type="Proteomes" id="UP001589568">
    <property type="component" value="Unassembled WGS sequence"/>
</dbReference>
<dbReference type="SUPFAM" id="SSF52540">
    <property type="entry name" value="P-loop containing nucleoside triphosphate hydrolases"/>
    <property type="match status" value="1"/>
</dbReference>
<dbReference type="InterPro" id="IPR027417">
    <property type="entry name" value="P-loop_NTPase"/>
</dbReference>
<dbReference type="Pfam" id="PF13245">
    <property type="entry name" value="AAA_19"/>
    <property type="match status" value="1"/>
</dbReference>
<evidence type="ECO:0000256" key="1">
    <source>
        <dbReference type="ARBA" id="ARBA00022741"/>
    </source>
</evidence>
<evidence type="ECO:0000313" key="6">
    <source>
        <dbReference type="EMBL" id="MFB9469432.1"/>
    </source>
</evidence>
<organism evidence="6 7">
    <name type="scientific">Nonomuraea salmonea</name>
    <dbReference type="NCBI Taxonomy" id="46181"/>
    <lineage>
        <taxon>Bacteria</taxon>
        <taxon>Bacillati</taxon>
        <taxon>Actinomycetota</taxon>
        <taxon>Actinomycetes</taxon>
        <taxon>Streptosporangiales</taxon>
        <taxon>Streptosporangiaceae</taxon>
        <taxon>Nonomuraea</taxon>
    </lineage>
</organism>
<dbReference type="CDD" id="cd17933">
    <property type="entry name" value="DEXSc_RecD-like"/>
    <property type="match status" value="1"/>
</dbReference>
<keyword evidence="7" id="KW-1185">Reference proteome</keyword>
<keyword evidence="2 3" id="KW-0067">ATP-binding</keyword>
<dbReference type="Gene3D" id="3.40.50.300">
    <property type="entry name" value="P-loop containing nucleotide triphosphate hydrolases"/>
    <property type="match status" value="2"/>
</dbReference>
<evidence type="ECO:0000259" key="4">
    <source>
        <dbReference type="SMART" id="SM00278"/>
    </source>
</evidence>
<dbReference type="InterPro" id="IPR006345">
    <property type="entry name" value="RecD2"/>
</dbReference>
<dbReference type="InterPro" id="IPR003593">
    <property type="entry name" value="AAA+_ATPase"/>
</dbReference>
<feature type="domain" description="Helix-hairpin-helix DNA-binding motif class 1" evidence="4">
    <location>
        <begin position="88"/>
        <end position="102"/>
    </location>
</feature>
<dbReference type="NCBIfam" id="TIGR01448">
    <property type="entry name" value="recD_rel"/>
    <property type="match status" value="1"/>
</dbReference>
<keyword evidence="3" id="KW-0413">Isomerase</keyword>
<dbReference type="PANTHER" id="PTHR43788">
    <property type="entry name" value="DNA2/NAM7 HELICASE FAMILY MEMBER"/>
    <property type="match status" value="1"/>
</dbReference>
<dbReference type="SUPFAM" id="SSF47781">
    <property type="entry name" value="RuvA domain 2-like"/>
    <property type="match status" value="1"/>
</dbReference>
<dbReference type="SMART" id="SM00382">
    <property type="entry name" value="AAA"/>
    <property type="match status" value="1"/>
</dbReference>
<keyword evidence="1 3" id="KW-0547">Nucleotide-binding</keyword>
<sequence length="727" mass="79314">MSAVLERITYANEETGYTIARVATDRTGADLLTVVGPLLGAQVGESLRLHGRWTSHPRYGRQFEVWSYTTVLPATVQGIRRYLGSGLIKGIGPKMAERIVDHFGTDTLEVIEQQPERLVEVPGLGPKRTKMIAAAWEEQKIIKEVMIFLQGVGVSTSIAVRIFKQYGEGSIDIVRTQPYKLADDVWGIGFKTADTIAQAVGIPHDSPERVKAGLRYTLSQAADDGHCYLPAPNLVADAVKILDVPPDPVTTCLETLVAEEGVVREEVPAGDNHVPAVYLPPFHRAETSLAGGLLSLLHNSHDRLKSFADVDWERAERWLHGQTGADLAAEQRQAVRLALTHKVSVLTGGPGCGKSFTVRSIVLLARARRAKVILAAPTGRAAKRLAELTGHEATTVHRLLQLRPGGDATFDRDNPLDSDLIVVDEASMLDLLLANKLVKAVAPGAHLLFVGDVDQLPSVGAGEVLKDLLAAPDIPRVRLTQIFRQAQESGVVVNAHRVNTGRHPVLEGMKDFFLFPCEEPEEIAALTVDVVARRIPRRFRLDPRRDVQVLAPMHRGAAGAGALNTALQEALTPARDGMPERRYGGRVFRVGDKVTQLRNNYDKGAAGVFNGTVGIVTDIRPDEHKLTVLTDEDEPVDYAFDELDELAHAYAVSIHRSQGSEYPAVVVPLATSAWMMLQRNLLYTAITRAKKLVVIVGSRRALAQAVRTKGAGRRHTGLTHRLARTSN</sequence>
<keyword evidence="3" id="KW-0378">Hydrolase</keyword>
<accession>A0ABV5NGP3</accession>
<dbReference type="Pfam" id="PF14520">
    <property type="entry name" value="HHH_5"/>
    <property type="match status" value="1"/>
</dbReference>
<feature type="domain" description="Helix-hairpin-helix DNA-binding motif class 1" evidence="4">
    <location>
        <begin position="116"/>
        <end position="135"/>
    </location>
</feature>
<comment type="similarity">
    <text evidence="3">Belongs to the RecD family. RecD2 subfamily.</text>
</comment>
<evidence type="ECO:0000256" key="2">
    <source>
        <dbReference type="ARBA" id="ARBA00022840"/>
    </source>
</evidence>
<dbReference type="Gene3D" id="1.10.10.2220">
    <property type="match status" value="1"/>
</dbReference>
<dbReference type="SMART" id="SM00278">
    <property type="entry name" value="HhH1"/>
    <property type="match status" value="3"/>
</dbReference>
<reference evidence="6 7" key="1">
    <citation type="submission" date="2024-09" db="EMBL/GenBank/DDBJ databases">
        <authorList>
            <person name="Sun Q."/>
            <person name="Mori K."/>
        </authorList>
    </citation>
    <scope>NUCLEOTIDE SEQUENCE [LARGE SCALE GENOMIC DNA]</scope>
    <source>
        <strain evidence="6 7">JCM 3324</strain>
    </source>
</reference>
<dbReference type="Pfam" id="PF13538">
    <property type="entry name" value="UvrD_C_2"/>
    <property type="match status" value="1"/>
</dbReference>
<evidence type="ECO:0000313" key="7">
    <source>
        <dbReference type="Proteomes" id="UP001589568"/>
    </source>
</evidence>
<protein>
    <recommendedName>
        <fullName evidence="3">ATP-dependent RecD2 DNA helicase</fullName>
        <ecNumber evidence="3">5.6.2.3</ecNumber>
    </recommendedName>
    <alternativeName>
        <fullName evidence="3">DNA 5'-3' helicase subunit RecD2</fullName>
    </alternativeName>
</protein>
<dbReference type="HAMAP" id="MF_01488">
    <property type="entry name" value="RecD2"/>
    <property type="match status" value="1"/>
</dbReference>
<feature type="domain" description="Helix-hairpin-helix DNA-binding motif class 1" evidence="4">
    <location>
        <begin position="180"/>
        <end position="199"/>
    </location>
</feature>
<evidence type="ECO:0000256" key="3">
    <source>
        <dbReference type="HAMAP-Rule" id="MF_01488"/>
    </source>
</evidence>
<dbReference type="Pfam" id="PF14490">
    <property type="entry name" value="HHH_RecD2"/>
    <property type="match status" value="1"/>
</dbReference>